<feature type="disulfide bond" evidence="8">
    <location>
        <begin position="467"/>
        <end position="476"/>
    </location>
</feature>
<dbReference type="AlphaFoldDB" id="A0AAV2TWG1"/>
<dbReference type="InterPro" id="IPR056863">
    <property type="entry name" value="LMN_ATRN_NET-like_EGF"/>
</dbReference>
<keyword evidence="3 10" id="KW-0732">Signal</keyword>
<keyword evidence="4" id="KW-0677">Repeat</keyword>
<dbReference type="GO" id="GO:0005604">
    <property type="term" value="C:basement membrane"/>
    <property type="evidence" value="ECO:0007669"/>
    <property type="project" value="TreeGrafter"/>
</dbReference>
<proteinExistence type="predicted"/>
<dbReference type="Gene3D" id="2.60.120.260">
    <property type="entry name" value="Galactose-binding domain-like"/>
    <property type="match status" value="2"/>
</dbReference>
<feature type="domain" description="Laminin EGF-like" evidence="11">
    <location>
        <begin position="565"/>
        <end position="615"/>
    </location>
</feature>
<evidence type="ECO:0000259" key="12">
    <source>
        <dbReference type="PROSITE" id="PS50189"/>
    </source>
</evidence>
<evidence type="ECO:0000256" key="8">
    <source>
        <dbReference type="PROSITE-ProRule" id="PRU00460"/>
    </source>
</evidence>
<dbReference type="InterPro" id="IPR018933">
    <property type="entry name" value="Netrin_module_non-TIMP"/>
</dbReference>
<evidence type="ECO:0000256" key="5">
    <source>
        <dbReference type="ARBA" id="ARBA00023157"/>
    </source>
</evidence>
<feature type="domain" description="Laminin N-terminal" evidence="13">
    <location>
        <begin position="74"/>
        <end position="445"/>
    </location>
</feature>
<feature type="compositionally biased region" description="Polar residues" evidence="9">
    <location>
        <begin position="398"/>
        <end position="410"/>
    </location>
</feature>
<evidence type="ECO:0000313" key="15">
    <source>
        <dbReference type="Proteomes" id="UP001497525"/>
    </source>
</evidence>
<feature type="signal peptide" evidence="10">
    <location>
        <begin position="1"/>
        <end position="20"/>
    </location>
</feature>
<dbReference type="PANTHER" id="PTHR10574">
    <property type="entry name" value="NETRIN/LAMININ-RELATED"/>
    <property type="match status" value="1"/>
</dbReference>
<dbReference type="InterPro" id="IPR008993">
    <property type="entry name" value="TIMP-like_OB-fold"/>
</dbReference>
<evidence type="ECO:0000256" key="7">
    <source>
        <dbReference type="ARBA" id="ARBA00023292"/>
    </source>
</evidence>
<evidence type="ECO:0000256" key="9">
    <source>
        <dbReference type="SAM" id="MobiDB-lite"/>
    </source>
</evidence>
<sequence length="857" mass="98560">MRLPHVIFALYLCTTVATNASVLSSAHSEEEFTPDYTPSHGLNISDIFKTRQRRSGHISRRFLTPDSDCHRGTEDYQCLPPFVNVAQNVAVHATSTCGLKNTQRLCRSDGTCQVCDVQLPKWRFTGDHLTDLHAPDNQTCWASSLVHSGGQENAVNLTLSLGKRFEVYYVSLQPCTGGSLPDSIAIFKSSDFGRTWRPWHYFSTDCYRAFGLPTTNEHTTHITSANLQEVLCVALQPRESYFVTQMRRRRSMSRKQIRETIDTKSTVFGDSEAPPDWVITFSTTLGRPAARPWSPALIDWMTMTDIRISLQRFPQSFTEDYRAKRMIDPTDMPYPPLFRMPQSPSTRFLRRRENAPHRQHYKHRRGFKADRRKRETSSLQVDPRSTSEFEDLELTPLLNLQSPHNNTDTQRNVDQDGPKTAVPLEPDVLSEAEFYAFADLAIGGRCKCNGHANECRVGLDGKLRCVCEHNTEGDDCERCKPGYMDKPWERATTQNANACAKCDCNLHSEECRFSNALYLMSNRVSGGICENCRHNTAGRNCQHCSEGHYRDWTKPISHEFVCLPCRCHPHGSIIQHDCDRRSGQCRCKQGVTGLMCDRCQDGYHQTRSRTNPCAKNYSPQAVALAHTPVDIHCGPCSTNKERMRLKKFCRKDAVIQVTFKSRELHGTMARFEMHIIQLWRLNRNNLHGQRAFYWPTTVKNTATEVGTTAMETPGQTNSEDYVPVWVKLNDLRCKCPEIELGIAYLVVTDFESYTHKGRPEILFTPRTAMLPWRLTWKRRLMRFQRRESKGACEKFKDNSRLLVNTNTRSANRQMFSYQPWPQSQPYIQNRNSQYGYPVVMSAHRLRYPVYPNNWRNP</sequence>
<reference evidence="14" key="1">
    <citation type="submission" date="2024-06" db="EMBL/GenBank/DDBJ databases">
        <authorList>
            <person name="Liu X."/>
            <person name="Lenzi L."/>
            <person name="Haldenby T S."/>
            <person name="Uol C."/>
        </authorList>
    </citation>
    <scope>NUCLEOTIDE SEQUENCE</scope>
</reference>
<feature type="disulfide bond" evidence="8">
    <location>
        <begin position="448"/>
        <end position="465"/>
    </location>
</feature>
<dbReference type="GO" id="GO:0009887">
    <property type="term" value="P:animal organ morphogenesis"/>
    <property type="evidence" value="ECO:0007669"/>
    <property type="project" value="TreeGrafter"/>
</dbReference>
<dbReference type="InterPro" id="IPR050440">
    <property type="entry name" value="Laminin/Netrin_ECM"/>
</dbReference>
<dbReference type="PANTHER" id="PTHR10574:SF383">
    <property type="entry name" value="NETRIN 5"/>
    <property type="match status" value="1"/>
</dbReference>
<comment type="caution">
    <text evidence="8">Lacks conserved residue(s) required for the propagation of feature annotation.</text>
</comment>
<name>A0AAV2TWG1_CALDB</name>
<evidence type="ECO:0000256" key="2">
    <source>
        <dbReference type="ARBA" id="ARBA00022525"/>
    </source>
</evidence>
<accession>A0AAV2TWG1</accession>
<evidence type="ECO:0000259" key="13">
    <source>
        <dbReference type="PROSITE" id="PS51117"/>
    </source>
</evidence>
<dbReference type="SMART" id="SM00136">
    <property type="entry name" value="LamNT"/>
    <property type="match status" value="1"/>
</dbReference>
<dbReference type="SUPFAM" id="SSF57196">
    <property type="entry name" value="EGF/Laminin"/>
    <property type="match status" value="3"/>
</dbReference>
<dbReference type="PROSITE" id="PS51117">
    <property type="entry name" value="LAMININ_NTER"/>
    <property type="match status" value="1"/>
</dbReference>
<dbReference type="Pfam" id="PF00055">
    <property type="entry name" value="Laminin_N"/>
    <property type="match status" value="1"/>
</dbReference>
<protein>
    <recommendedName>
        <fullName evidence="16">Netrin</fullName>
    </recommendedName>
</protein>
<organism evidence="14 15">
    <name type="scientific">Calicophoron daubneyi</name>
    <name type="common">Rumen fluke</name>
    <name type="synonym">Paramphistomum daubneyi</name>
    <dbReference type="NCBI Taxonomy" id="300641"/>
    <lineage>
        <taxon>Eukaryota</taxon>
        <taxon>Metazoa</taxon>
        <taxon>Spiralia</taxon>
        <taxon>Lophotrochozoa</taxon>
        <taxon>Platyhelminthes</taxon>
        <taxon>Trematoda</taxon>
        <taxon>Digenea</taxon>
        <taxon>Plagiorchiida</taxon>
        <taxon>Pronocephalata</taxon>
        <taxon>Paramphistomoidea</taxon>
        <taxon>Paramphistomidae</taxon>
        <taxon>Calicophoron</taxon>
    </lineage>
</organism>
<dbReference type="InterPro" id="IPR001134">
    <property type="entry name" value="Netrin_domain"/>
</dbReference>
<dbReference type="GO" id="GO:0009888">
    <property type="term" value="P:tissue development"/>
    <property type="evidence" value="ECO:0007669"/>
    <property type="project" value="TreeGrafter"/>
</dbReference>
<dbReference type="SMART" id="SM00643">
    <property type="entry name" value="C345C"/>
    <property type="match status" value="1"/>
</dbReference>
<dbReference type="Pfam" id="PF00053">
    <property type="entry name" value="EGF_laminin"/>
    <property type="match status" value="2"/>
</dbReference>
<comment type="subcellular location">
    <subcellularLocation>
        <location evidence="1">Secreted</location>
    </subcellularLocation>
</comment>
<dbReference type="CDD" id="cd00055">
    <property type="entry name" value="EGF_Lam"/>
    <property type="match status" value="3"/>
</dbReference>
<feature type="domain" description="Laminin EGF-like" evidence="11">
    <location>
        <begin position="446"/>
        <end position="501"/>
    </location>
</feature>
<evidence type="ECO:0000313" key="14">
    <source>
        <dbReference type="EMBL" id="CAL5140263.1"/>
    </source>
</evidence>
<feature type="disulfide bond" evidence="8">
    <location>
        <begin position="599"/>
        <end position="613"/>
    </location>
</feature>
<feature type="compositionally biased region" description="Basic and acidic residues" evidence="9">
    <location>
        <begin position="367"/>
        <end position="376"/>
    </location>
</feature>
<dbReference type="InterPro" id="IPR002049">
    <property type="entry name" value="LE_dom"/>
</dbReference>
<dbReference type="Gene3D" id="2.10.25.10">
    <property type="entry name" value="Laminin"/>
    <property type="match status" value="2"/>
</dbReference>
<dbReference type="PROSITE" id="PS01248">
    <property type="entry name" value="EGF_LAM_1"/>
    <property type="match status" value="2"/>
</dbReference>
<dbReference type="SUPFAM" id="SSF50242">
    <property type="entry name" value="TIMP-like"/>
    <property type="match status" value="2"/>
</dbReference>
<dbReference type="PROSITE" id="PS50189">
    <property type="entry name" value="NTR"/>
    <property type="match status" value="1"/>
</dbReference>
<feature type="compositionally biased region" description="Basic residues" evidence="9">
    <location>
        <begin position="357"/>
        <end position="366"/>
    </location>
</feature>
<dbReference type="Pfam" id="PF01759">
    <property type="entry name" value="NTR"/>
    <property type="match status" value="1"/>
</dbReference>
<evidence type="ECO:0000259" key="11">
    <source>
        <dbReference type="PROSITE" id="PS50027"/>
    </source>
</evidence>
<evidence type="ECO:0000256" key="6">
    <source>
        <dbReference type="ARBA" id="ARBA00023180"/>
    </source>
</evidence>
<dbReference type="FunFam" id="2.10.25.10:FF:000081">
    <property type="entry name" value="Netrin 1"/>
    <property type="match status" value="1"/>
</dbReference>
<dbReference type="Pfam" id="PF24973">
    <property type="entry name" value="EGF_LMN_ATRN"/>
    <property type="match status" value="1"/>
</dbReference>
<keyword evidence="5 8" id="KW-1015">Disulfide bond</keyword>
<evidence type="ECO:0000256" key="4">
    <source>
        <dbReference type="ARBA" id="ARBA00022737"/>
    </source>
</evidence>
<dbReference type="SMART" id="SM00180">
    <property type="entry name" value="EGF_Lam"/>
    <property type="match status" value="3"/>
</dbReference>
<evidence type="ECO:0000256" key="1">
    <source>
        <dbReference type="ARBA" id="ARBA00004613"/>
    </source>
</evidence>
<dbReference type="FunFam" id="2.10.25.10:FF:000048">
    <property type="entry name" value="Netrin 3"/>
    <property type="match status" value="1"/>
</dbReference>
<feature type="domain" description="NTR" evidence="12">
    <location>
        <begin position="633"/>
        <end position="792"/>
    </location>
</feature>
<keyword evidence="6" id="KW-0325">Glycoprotein</keyword>
<dbReference type="GO" id="GO:0008045">
    <property type="term" value="P:motor neuron axon guidance"/>
    <property type="evidence" value="ECO:0007669"/>
    <property type="project" value="TreeGrafter"/>
</dbReference>
<dbReference type="PROSITE" id="PS50027">
    <property type="entry name" value="EGF_LAM_2"/>
    <property type="match status" value="2"/>
</dbReference>
<dbReference type="GO" id="GO:0005576">
    <property type="term" value="C:extracellular region"/>
    <property type="evidence" value="ECO:0007669"/>
    <property type="project" value="UniProtKB-SubCell"/>
</dbReference>
<feature type="compositionally biased region" description="Polar residues" evidence="9">
    <location>
        <begin position="377"/>
        <end position="386"/>
    </location>
</feature>
<gene>
    <name evidence="14" type="ORF">CDAUBV1_LOCUS15433</name>
</gene>
<evidence type="ECO:0000256" key="10">
    <source>
        <dbReference type="SAM" id="SignalP"/>
    </source>
</evidence>
<dbReference type="EMBL" id="CAXLJL010000711">
    <property type="protein sequence ID" value="CAL5140263.1"/>
    <property type="molecule type" value="Genomic_DNA"/>
</dbReference>
<dbReference type="Proteomes" id="UP001497525">
    <property type="component" value="Unassembled WGS sequence"/>
</dbReference>
<feature type="disulfide bond" evidence="8">
    <location>
        <begin position="587"/>
        <end position="596"/>
    </location>
</feature>
<keyword evidence="7 8" id="KW-0424">Laminin EGF-like domain</keyword>
<evidence type="ECO:0000256" key="3">
    <source>
        <dbReference type="ARBA" id="ARBA00022729"/>
    </source>
</evidence>
<dbReference type="GO" id="GO:0016358">
    <property type="term" value="P:dendrite development"/>
    <property type="evidence" value="ECO:0007669"/>
    <property type="project" value="TreeGrafter"/>
</dbReference>
<comment type="caution">
    <text evidence="14">The sequence shown here is derived from an EMBL/GenBank/DDBJ whole genome shotgun (WGS) entry which is preliminary data.</text>
</comment>
<evidence type="ECO:0008006" key="16">
    <source>
        <dbReference type="Google" id="ProtNLM"/>
    </source>
</evidence>
<feature type="region of interest" description="Disordered" evidence="9">
    <location>
        <begin position="332"/>
        <end position="421"/>
    </location>
</feature>
<feature type="chain" id="PRO_5044022182" description="Netrin" evidence="10">
    <location>
        <begin position="21"/>
        <end position="857"/>
    </location>
</feature>
<keyword evidence="2" id="KW-0964">Secreted</keyword>
<dbReference type="InterPro" id="IPR008211">
    <property type="entry name" value="Laminin_N"/>
</dbReference>